<keyword evidence="4" id="KW-1185">Reference proteome</keyword>
<gene>
    <name evidence="3" type="ORF">CWD77_12025</name>
</gene>
<evidence type="ECO:0000259" key="1">
    <source>
        <dbReference type="Pfam" id="PF00326"/>
    </source>
</evidence>
<accession>A0A2N0VGX1</accession>
<dbReference type="GO" id="GO:0006508">
    <property type="term" value="P:proteolysis"/>
    <property type="evidence" value="ECO:0007669"/>
    <property type="project" value="InterPro"/>
</dbReference>
<dbReference type="InterPro" id="IPR002469">
    <property type="entry name" value="Peptidase_S9B_N"/>
</dbReference>
<dbReference type="InterPro" id="IPR029058">
    <property type="entry name" value="AB_hydrolase_fold"/>
</dbReference>
<dbReference type="Pfam" id="PF00930">
    <property type="entry name" value="DPPIV_N"/>
    <property type="match status" value="1"/>
</dbReference>
<dbReference type="Pfam" id="PF00326">
    <property type="entry name" value="Peptidase_S9"/>
    <property type="match status" value="1"/>
</dbReference>
<dbReference type="SUPFAM" id="SSF53474">
    <property type="entry name" value="alpha/beta-Hydrolases"/>
    <property type="match status" value="1"/>
</dbReference>
<feature type="domain" description="Dipeptidylpeptidase IV N-terminal" evidence="2">
    <location>
        <begin position="135"/>
        <end position="453"/>
    </location>
</feature>
<dbReference type="PANTHER" id="PTHR11731">
    <property type="entry name" value="PROTEASE FAMILY S9B,C DIPEPTIDYL-PEPTIDASE IV-RELATED"/>
    <property type="match status" value="1"/>
</dbReference>
<proteinExistence type="predicted"/>
<feature type="domain" description="Peptidase S9 prolyl oligopeptidase catalytic" evidence="1">
    <location>
        <begin position="541"/>
        <end position="756"/>
    </location>
</feature>
<evidence type="ECO:0000313" key="3">
    <source>
        <dbReference type="EMBL" id="PKD43437.1"/>
    </source>
</evidence>
<dbReference type="Proteomes" id="UP000233398">
    <property type="component" value="Unassembled WGS sequence"/>
</dbReference>
<dbReference type="SUPFAM" id="SSF82171">
    <property type="entry name" value="DPP6 N-terminal domain-like"/>
    <property type="match status" value="1"/>
</dbReference>
<organism evidence="3 4">
    <name type="scientific">Rhodohalobacter barkolensis</name>
    <dbReference type="NCBI Taxonomy" id="2053187"/>
    <lineage>
        <taxon>Bacteria</taxon>
        <taxon>Pseudomonadati</taxon>
        <taxon>Balneolota</taxon>
        <taxon>Balneolia</taxon>
        <taxon>Balneolales</taxon>
        <taxon>Balneolaceae</taxon>
        <taxon>Rhodohalobacter</taxon>
    </lineage>
</organism>
<evidence type="ECO:0000313" key="4">
    <source>
        <dbReference type="Proteomes" id="UP000233398"/>
    </source>
</evidence>
<evidence type="ECO:0000259" key="2">
    <source>
        <dbReference type="Pfam" id="PF00930"/>
    </source>
</evidence>
<dbReference type="Gene3D" id="2.140.10.30">
    <property type="entry name" value="Dipeptidylpeptidase IV, N-terminal domain"/>
    <property type="match status" value="1"/>
</dbReference>
<dbReference type="Gene3D" id="3.40.50.1820">
    <property type="entry name" value="alpha/beta hydrolase"/>
    <property type="match status" value="1"/>
</dbReference>
<dbReference type="InterPro" id="IPR001375">
    <property type="entry name" value="Peptidase_S9_cat"/>
</dbReference>
<dbReference type="EMBL" id="PISP01000003">
    <property type="protein sequence ID" value="PKD43437.1"/>
    <property type="molecule type" value="Genomic_DNA"/>
</dbReference>
<comment type="caution">
    <text evidence="3">The sequence shown here is derived from an EMBL/GenBank/DDBJ whole genome shotgun (WGS) entry which is preliminary data.</text>
</comment>
<name>A0A2N0VGX1_9BACT</name>
<sequence length="770" mass="89511">MAGFLVQDAQAQQEANFELAERFTADNMQKMTGSAFLRANWLEDKDQFWYEWEDGEGKRWMFVDASRQNIRPLFDRENMSAQLSEEFNRGFDAKNLDLKEFDYDTDRELFTFHVDSIEFKYHIDRNLLEKGDSLEAEERERWATYSPDSTYIAFAREHDLYIMETDDPDSTEIRLTEDGERWYSFQADHGDTTSTERLRARVNWFEDSEKLYVKRQDWREVDELWVINNVKSRPELETYKYNMPGEDNHYQDEILVFDIESQEHVRLDTDKWPDQSLGGVYFSNGGIYTTETSSDHMYILRRNRTWDEVDVVKANTNTGETEVLWSEKSEPYFNVMNSYLGIINDGEEFIWLSERTGWGQLYRYDSEGNLQNRITDGHFMVTDVAAVDTTGQTVYFEGFGKEEDRNPNHAHYYKVSFDGSGQQLVTPENANHSFSISDSRSYFVHNASRPDMPTEAVLRDNRGREVLQLEEVDLTRLNEAGFNMPEQFSVKAKDGYTDLYGVMWKPADFDPEKKYPIISYVYPGPQVEPFPRSFSVTGTAARAHSLAQVGFVVVAMGNRGGSPLREKWYHNYGYNNLRDYALDDNRYGIEQLAGRHSYIDLDKVGIYGHSGGGFMSTAALLSYPDFYKVAVSSAGNHDNNIYNIWWSEFHHGVDAKTDSVTVENENGEEVKEERTTFSSEIPSNAELADNLQGRLLLVHGAIDNNVHPAHTYRVAEELLKAGKRFDMMIFPEARHGFGRYSDYFERMLWDYFAEHLLGYYPEDVDYNLPD</sequence>
<dbReference type="InterPro" id="IPR050278">
    <property type="entry name" value="Serine_Prot_S9B/DPPIV"/>
</dbReference>
<dbReference type="PANTHER" id="PTHR11731:SF118">
    <property type="entry name" value="BLR1971 PROTEIN"/>
    <property type="match status" value="1"/>
</dbReference>
<dbReference type="GO" id="GO:0008236">
    <property type="term" value="F:serine-type peptidase activity"/>
    <property type="evidence" value="ECO:0007669"/>
    <property type="project" value="InterPro"/>
</dbReference>
<dbReference type="AlphaFoldDB" id="A0A2N0VGX1"/>
<protein>
    <submittedName>
        <fullName evidence="3">S9 family peptidase</fullName>
    </submittedName>
</protein>
<reference evidence="3 4" key="1">
    <citation type="submission" date="2017-11" db="EMBL/GenBank/DDBJ databases">
        <title>Rhodohalobacter 15182 sp. nov., isolated from a salt lake.</title>
        <authorList>
            <person name="Han S."/>
        </authorList>
    </citation>
    <scope>NUCLEOTIDE SEQUENCE [LARGE SCALE GENOMIC DNA]</scope>
    <source>
        <strain evidence="3 4">15182</strain>
    </source>
</reference>
<dbReference type="OrthoDB" id="9812921at2"/>